<protein>
    <submittedName>
        <fullName evidence="1">Uncharacterized protein</fullName>
    </submittedName>
</protein>
<keyword evidence="2" id="KW-1185">Reference proteome</keyword>
<gene>
    <name evidence="1" type="ORF">SAMN00790413_04880</name>
</gene>
<dbReference type="AlphaFoldDB" id="A0A1W1URV0"/>
<accession>A0A1W1URV0</accession>
<dbReference type="STRING" id="695939.SAMN00790413_04880"/>
<dbReference type="EMBL" id="FWWU01000007">
    <property type="protein sequence ID" value="SMB83763.1"/>
    <property type="molecule type" value="Genomic_DNA"/>
</dbReference>
<sequence>MVFAFYIEISPMTSPHTVVLSGPNRSVRFHSRLLAPDHKGSAFMGCREDERADQLQILGALPDTATAHLFPQQVLR</sequence>
<name>A0A1W1URV0_9DEIO</name>
<evidence type="ECO:0000313" key="1">
    <source>
        <dbReference type="EMBL" id="SMB83763.1"/>
    </source>
</evidence>
<dbReference type="Proteomes" id="UP000192582">
    <property type="component" value="Unassembled WGS sequence"/>
</dbReference>
<proteinExistence type="predicted"/>
<evidence type="ECO:0000313" key="2">
    <source>
        <dbReference type="Proteomes" id="UP000192582"/>
    </source>
</evidence>
<reference evidence="1 2" key="1">
    <citation type="submission" date="2017-04" db="EMBL/GenBank/DDBJ databases">
        <authorList>
            <person name="Afonso C.L."/>
            <person name="Miller P.J."/>
            <person name="Scott M.A."/>
            <person name="Spackman E."/>
            <person name="Goraichik I."/>
            <person name="Dimitrov K.M."/>
            <person name="Suarez D.L."/>
            <person name="Swayne D.E."/>
        </authorList>
    </citation>
    <scope>NUCLEOTIDE SEQUENCE [LARGE SCALE GENOMIC DNA]</scope>
    <source>
        <strain evidence="1 2">KR-140</strain>
    </source>
</reference>
<organism evidence="1 2">
    <name type="scientific">Deinococcus hopiensis KR-140</name>
    <dbReference type="NCBI Taxonomy" id="695939"/>
    <lineage>
        <taxon>Bacteria</taxon>
        <taxon>Thermotogati</taxon>
        <taxon>Deinococcota</taxon>
        <taxon>Deinococci</taxon>
        <taxon>Deinococcales</taxon>
        <taxon>Deinococcaceae</taxon>
        <taxon>Deinococcus</taxon>
    </lineage>
</organism>